<organism evidence="2 3">
    <name type="scientific">Maudiozyma humilis</name>
    <name type="common">Sour dough yeast</name>
    <name type="synonym">Kazachstania humilis</name>
    <dbReference type="NCBI Taxonomy" id="51915"/>
    <lineage>
        <taxon>Eukaryota</taxon>
        <taxon>Fungi</taxon>
        <taxon>Dikarya</taxon>
        <taxon>Ascomycota</taxon>
        <taxon>Saccharomycotina</taxon>
        <taxon>Saccharomycetes</taxon>
        <taxon>Saccharomycetales</taxon>
        <taxon>Saccharomycetaceae</taxon>
        <taxon>Maudiozyma</taxon>
    </lineage>
</organism>
<evidence type="ECO:0000313" key="2">
    <source>
        <dbReference type="EMBL" id="GMM57168.1"/>
    </source>
</evidence>
<dbReference type="EMBL" id="BTGD01000011">
    <property type="protein sequence ID" value="GMM57168.1"/>
    <property type="molecule type" value="Genomic_DNA"/>
</dbReference>
<proteinExistence type="predicted"/>
<dbReference type="AlphaFoldDB" id="A0AAV5S0C1"/>
<comment type="caution">
    <text evidence="2">The sequence shown here is derived from an EMBL/GenBank/DDBJ whole genome shotgun (WGS) entry which is preliminary data.</text>
</comment>
<name>A0AAV5S0C1_MAUHU</name>
<keyword evidence="3" id="KW-1185">Reference proteome</keyword>
<feature type="compositionally biased region" description="Basic and acidic residues" evidence="1">
    <location>
        <begin position="347"/>
        <end position="363"/>
    </location>
</feature>
<evidence type="ECO:0000313" key="3">
    <source>
        <dbReference type="Proteomes" id="UP001377567"/>
    </source>
</evidence>
<feature type="region of interest" description="Disordered" evidence="1">
    <location>
        <begin position="285"/>
        <end position="308"/>
    </location>
</feature>
<feature type="region of interest" description="Disordered" evidence="1">
    <location>
        <begin position="434"/>
        <end position="459"/>
    </location>
</feature>
<protein>
    <submittedName>
        <fullName evidence="2">Uncharacterized protein</fullName>
    </submittedName>
</protein>
<reference evidence="2 3" key="1">
    <citation type="journal article" date="2023" name="Elife">
        <title>Identification of key yeast species and microbe-microbe interactions impacting larval growth of Drosophila in the wild.</title>
        <authorList>
            <person name="Mure A."/>
            <person name="Sugiura Y."/>
            <person name="Maeda R."/>
            <person name="Honda K."/>
            <person name="Sakurai N."/>
            <person name="Takahashi Y."/>
            <person name="Watada M."/>
            <person name="Katoh T."/>
            <person name="Gotoh A."/>
            <person name="Gotoh Y."/>
            <person name="Taniguchi I."/>
            <person name="Nakamura K."/>
            <person name="Hayashi T."/>
            <person name="Katayama T."/>
            <person name="Uemura T."/>
            <person name="Hattori Y."/>
        </authorList>
    </citation>
    <scope>NUCLEOTIDE SEQUENCE [LARGE SCALE GENOMIC DNA]</scope>
    <source>
        <strain evidence="2 3">KH-74</strain>
    </source>
</reference>
<gene>
    <name evidence="2" type="ORF">DAKH74_037840</name>
</gene>
<dbReference type="Proteomes" id="UP001377567">
    <property type="component" value="Unassembled WGS sequence"/>
</dbReference>
<evidence type="ECO:0000256" key="1">
    <source>
        <dbReference type="SAM" id="MobiDB-lite"/>
    </source>
</evidence>
<feature type="compositionally biased region" description="Basic and acidic residues" evidence="1">
    <location>
        <begin position="297"/>
        <end position="308"/>
    </location>
</feature>
<feature type="region of interest" description="Disordered" evidence="1">
    <location>
        <begin position="325"/>
        <end position="363"/>
    </location>
</feature>
<accession>A0AAV5S0C1</accession>
<sequence>MSFQHLFSRSAAPNRCGHEPANASNSHDGSMCHIMATLEEHSSSLKAMKNCVTSEELDEAIRRFNTKITGEYMYYTLNHFSDNAKEIEKQSRTLFDVEMKARDAISYQSSFVKTINRIEDKINKTDTNTRKLTTELSTHCNDCLQQSKQIIKQKEAIQVLDEKYDSLLKKFNQQQAMIESLMSRESSITNEGTTVRTQKNQGSHMGYEELNSAKFQYSGANSEFNTYSSTLGPESDTQKATFATSYQTCLSKEPSTYNSRLPYNGGTTAVLERSTLLNDLRQKAPEAVHHSTLPTKETTRDSHSDFVREERTRNPFYRERFSQNRPTAEMDSIPSLTRGNAVPNRVSDYDNRGPSETFMRDRGTGAPSLVDVIKASHDNCFPPRPDILREITGTRRNQEMDPSIASNDFRTIDSRVTENCGTIGSSFAVLGRNDHSKERHSFQPPRLRHATVRTPQDYN</sequence>